<protein>
    <submittedName>
        <fullName evidence="1">Uncharacterized protein</fullName>
    </submittedName>
</protein>
<dbReference type="Proteomes" id="UP000244956">
    <property type="component" value="Unassembled WGS sequence"/>
</dbReference>
<organism evidence="1 2">
    <name type="scientific">Marinilabilia rubra</name>
    <dbReference type="NCBI Taxonomy" id="2162893"/>
    <lineage>
        <taxon>Bacteria</taxon>
        <taxon>Pseudomonadati</taxon>
        <taxon>Bacteroidota</taxon>
        <taxon>Bacteroidia</taxon>
        <taxon>Marinilabiliales</taxon>
        <taxon>Marinilabiliaceae</taxon>
        <taxon>Marinilabilia</taxon>
    </lineage>
</organism>
<name>A0A2U2B594_9BACT</name>
<gene>
    <name evidence="1" type="ORF">DDZ16_16600</name>
</gene>
<comment type="caution">
    <text evidence="1">The sequence shown here is derived from an EMBL/GenBank/DDBJ whole genome shotgun (WGS) entry which is preliminary data.</text>
</comment>
<reference evidence="1 2" key="1">
    <citation type="submission" date="2018-05" db="EMBL/GenBank/DDBJ databases">
        <title>Marinilabilia rubrum sp. nov., isolated from saltern sediment.</title>
        <authorList>
            <person name="Zhang R."/>
        </authorList>
    </citation>
    <scope>NUCLEOTIDE SEQUENCE [LARGE SCALE GENOMIC DNA]</scope>
    <source>
        <strain evidence="1 2">WTE16</strain>
    </source>
</reference>
<evidence type="ECO:0000313" key="2">
    <source>
        <dbReference type="Proteomes" id="UP000244956"/>
    </source>
</evidence>
<sequence length="61" mass="6864">METGHSVSYEISQVRRIPICRYEKADSFGESGRAELKKLPALKEPNPLRMRVVPAPRGTLP</sequence>
<accession>A0A2U2B594</accession>
<keyword evidence="2" id="KW-1185">Reference proteome</keyword>
<dbReference type="AlphaFoldDB" id="A0A2U2B594"/>
<dbReference type="EMBL" id="QEWP01000017">
    <property type="protein sequence ID" value="PWD98251.1"/>
    <property type="molecule type" value="Genomic_DNA"/>
</dbReference>
<evidence type="ECO:0000313" key="1">
    <source>
        <dbReference type="EMBL" id="PWD98251.1"/>
    </source>
</evidence>
<proteinExistence type="predicted"/>